<dbReference type="Pfam" id="PF00400">
    <property type="entry name" value="WD40"/>
    <property type="match status" value="12"/>
</dbReference>
<evidence type="ECO:0000313" key="10">
    <source>
        <dbReference type="Proteomes" id="UP001610446"/>
    </source>
</evidence>
<dbReference type="InterPro" id="IPR020472">
    <property type="entry name" value="WD40_PAC1"/>
</dbReference>
<dbReference type="InterPro" id="IPR056884">
    <property type="entry name" value="NPHP3-like_N"/>
</dbReference>
<feature type="repeat" description="WD" evidence="7">
    <location>
        <begin position="1307"/>
        <end position="1348"/>
    </location>
</feature>
<dbReference type="PANTHER" id="PTHR22847">
    <property type="entry name" value="WD40 REPEAT PROTEIN"/>
    <property type="match status" value="1"/>
</dbReference>
<feature type="repeat" description="WD" evidence="7">
    <location>
        <begin position="1013"/>
        <end position="1054"/>
    </location>
</feature>
<keyword evidence="2 7" id="KW-0853">WD repeat</keyword>
<dbReference type="InterPro" id="IPR027417">
    <property type="entry name" value="P-loop_NTPase"/>
</dbReference>
<evidence type="ECO:0000259" key="8">
    <source>
        <dbReference type="PROSITE" id="PS50837"/>
    </source>
</evidence>
<dbReference type="InterPro" id="IPR007111">
    <property type="entry name" value="NACHT_NTPase"/>
</dbReference>
<dbReference type="Pfam" id="PF24883">
    <property type="entry name" value="NPHP3_N"/>
    <property type="match status" value="1"/>
</dbReference>
<feature type="repeat" description="WD" evidence="7">
    <location>
        <begin position="1223"/>
        <end position="1264"/>
    </location>
</feature>
<evidence type="ECO:0000256" key="1">
    <source>
        <dbReference type="ARBA" id="ARBA00004570"/>
    </source>
</evidence>
<evidence type="ECO:0000256" key="6">
    <source>
        <dbReference type="ARBA" id="ARBA00043913"/>
    </source>
</evidence>
<feature type="repeat" description="WD" evidence="7">
    <location>
        <begin position="1055"/>
        <end position="1087"/>
    </location>
</feature>
<dbReference type="SUPFAM" id="SSF53167">
    <property type="entry name" value="Purine and uridine phosphorylases"/>
    <property type="match status" value="1"/>
</dbReference>
<accession>A0ABR4IF16</accession>
<evidence type="ECO:0000256" key="4">
    <source>
        <dbReference type="ARBA" id="ARBA00038415"/>
    </source>
</evidence>
<reference evidence="9 10" key="1">
    <citation type="submission" date="2024-07" db="EMBL/GenBank/DDBJ databases">
        <title>Section-level genome sequencing and comparative genomics of Aspergillus sections Usti and Cavernicolus.</title>
        <authorList>
            <consortium name="Lawrence Berkeley National Laboratory"/>
            <person name="Nybo J.L."/>
            <person name="Vesth T.C."/>
            <person name="Theobald S."/>
            <person name="Frisvad J.C."/>
            <person name="Larsen T.O."/>
            <person name="Kjaerboelling I."/>
            <person name="Rothschild-Mancinelli K."/>
            <person name="Lyhne E.K."/>
            <person name="Kogle M.E."/>
            <person name="Barry K."/>
            <person name="Clum A."/>
            <person name="Na H."/>
            <person name="Ledsgaard L."/>
            <person name="Lin J."/>
            <person name="Lipzen A."/>
            <person name="Kuo A."/>
            <person name="Riley R."/>
            <person name="Mondo S."/>
            <person name="Labutti K."/>
            <person name="Haridas S."/>
            <person name="Pangalinan J."/>
            <person name="Salamov A.A."/>
            <person name="Simmons B.A."/>
            <person name="Magnuson J.K."/>
            <person name="Chen J."/>
            <person name="Drula E."/>
            <person name="Henrissat B."/>
            <person name="Wiebenga A."/>
            <person name="Lubbers R.J."/>
            <person name="Gomes A.C."/>
            <person name="Makela M.R."/>
            <person name="Stajich J."/>
            <person name="Grigoriev I.V."/>
            <person name="Mortensen U.H."/>
            <person name="De Vries R.P."/>
            <person name="Baker S.E."/>
            <person name="Andersen M.R."/>
        </authorList>
    </citation>
    <scope>NUCLEOTIDE SEQUENCE [LARGE SCALE GENOMIC DNA]</scope>
    <source>
        <strain evidence="9 10">CBS 123904</strain>
    </source>
</reference>
<dbReference type="Gene3D" id="2.130.10.10">
    <property type="entry name" value="YVTN repeat-like/Quinoprotein amine dehydrogenase"/>
    <property type="match status" value="6"/>
</dbReference>
<feature type="repeat" description="WD" evidence="7">
    <location>
        <begin position="1097"/>
        <end position="1138"/>
    </location>
</feature>
<evidence type="ECO:0000256" key="7">
    <source>
        <dbReference type="PROSITE-ProRule" id="PRU00221"/>
    </source>
</evidence>
<dbReference type="InterPro" id="IPR015943">
    <property type="entry name" value="WD40/YVTN_repeat-like_dom_sf"/>
</dbReference>
<evidence type="ECO:0000256" key="3">
    <source>
        <dbReference type="ARBA" id="ARBA00022737"/>
    </source>
</evidence>
<dbReference type="EMBL" id="JBFXLU010000444">
    <property type="protein sequence ID" value="KAL2826365.1"/>
    <property type="molecule type" value="Genomic_DNA"/>
</dbReference>
<feature type="repeat" description="WD" evidence="7">
    <location>
        <begin position="1391"/>
        <end position="1423"/>
    </location>
</feature>
<gene>
    <name evidence="9" type="ORF">BJY01DRAFT_147997</name>
</gene>
<dbReference type="PROSITE" id="PS50294">
    <property type="entry name" value="WD_REPEATS_REGION"/>
    <property type="match status" value="12"/>
</dbReference>
<feature type="repeat" description="WD" evidence="7">
    <location>
        <begin position="1139"/>
        <end position="1180"/>
    </location>
</feature>
<feature type="domain" description="NACHT" evidence="8">
    <location>
        <begin position="368"/>
        <end position="515"/>
    </location>
</feature>
<feature type="repeat" description="WD" evidence="7">
    <location>
        <begin position="1181"/>
        <end position="1213"/>
    </location>
</feature>
<evidence type="ECO:0000313" key="9">
    <source>
        <dbReference type="EMBL" id="KAL2826365.1"/>
    </source>
</evidence>
<dbReference type="Gene3D" id="3.40.50.300">
    <property type="entry name" value="P-loop containing nucleotide triphosphate hydrolases"/>
    <property type="match status" value="1"/>
</dbReference>
<dbReference type="Gene3D" id="3.40.50.1580">
    <property type="entry name" value="Nucleoside phosphorylase domain"/>
    <property type="match status" value="1"/>
</dbReference>
<evidence type="ECO:0000256" key="5">
    <source>
        <dbReference type="ARBA" id="ARBA00039789"/>
    </source>
</evidence>
<feature type="repeat" description="WD" evidence="7">
    <location>
        <begin position="1265"/>
        <end position="1306"/>
    </location>
</feature>
<name>A0ABR4IF16_9EURO</name>
<keyword evidence="10" id="KW-1185">Reference proteome</keyword>
<dbReference type="CDD" id="cd00200">
    <property type="entry name" value="WD40"/>
    <property type="match status" value="2"/>
</dbReference>
<comment type="similarity">
    <text evidence="4">Belongs to the WD repeat MDV1/CAF4 family.</text>
</comment>
<dbReference type="Proteomes" id="UP001610446">
    <property type="component" value="Unassembled WGS sequence"/>
</dbReference>
<feature type="repeat" description="WD" evidence="7">
    <location>
        <begin position="971"/>
        <end position="1003"/>
    </location>
</feature>
<dbReference type="SMART" id="SM00320">
    <property type="entry name" value="WD40"/>
    <property type="match status" value="12"/>
</dbReference>
<evidence type="ECO:0000256" key="2">
    <source>
        <dbReference type="ARBA" id="ARBA00022574"/>
    </source>
</evidence>
<protein>
    <recommendedName>
        <fullName evidence="5">Mitochondrial division protein 1</fullName>
    </recommendedName>
</protein>
<comment type="subcellular location">
    <subcellularLocation>
        <location evidence="1">Mitochondrion outer membrane</location>
        <topology evidence="1">Peripheral membrane protein</topology>
        <orientation evidence="1">Cytoplasmic side</orientation>
    </subcellularLocation>
</comment>
<dbReference type="PRINTS" id="PR00320">
    <property type="entry name" value="GPROTEINBRPT"/>
</dbReference>
<dbReference type="PROSITE" id="PS50082">
    <property type="entry name" value="WD_REPEATS_2"/>
    <property type="match status" value="12"/>
</dbReference>
<dbReference type="PANTHER" id="PTHR22847:SF637">
    <property type="entry name" value="WD REPEAT DOMAIN 5B"/>
    <property type="match status" value="1"/>
</dbReference>
<dbReference type="InterPro" id="IPR001680">
    <property type="entry name" value="WD40_rpt"/>
</dbReference>
<proteinExistence type="inferred from homology"/>
<dbReference type="PROSITE" id="PS00678">
    <property type="entry name" value="WD_REPEATS_1"/>
    <property type="match status" value="2"/>
</dbReference>
<dbReference type="SUPFAM" id="SSF52540">
    <property type="entry name" value="P-loop containing nucleoside triphosphate hydrolases"/>
    <property type="match status" value="1"/>
</dbReference>
<dbReference type="InterPro" id="IPR036322">
    <property type="entry name" value="WD40_repeat_dom_sf"/>
</dbReference>
<dbReference type="InterPro" id="IPR035994">
    <property type="entry name" value="Nucleoside_phosphorylase_sf"/>
</dbReference>
<dbReference type="PROSITE" id="PS50837">
    <property type="entry name" value="NACHT"/>
    <property type="match status" value="1"/>
</dbReference>
<feature type="repeat" description="WD" evidence="7">
    <location>
        <begin position="1349"/>
        <end position="1390"/>
    </location>
</feature>
<comment type="function">
    <text evidence="6">Involved in mitochondrial fission. Acts as an adapter protein required to form mitochondrial fission complexes. Formation of these complexes is required to promote constriction and fission of the mitochondrial compartment at a late step in mitochondrial division.</text>
</comment>
<organism evidence="9 10">
    <name type="scientific">Aspergillus pseudoustus</name>
    <dbReference type="NCBI Taxonomy" id="1810923"/>
    <lineage>
        <taxon>Eukaryota</taxon>
        <taxon>Fungi</taxon>
        <taxon>Dikarya</taxon>
        <taxon>Ascomycota</taxon>
        <taxon>Pezizomycotina</taxon>
        <taxon>Eurotiomycetes</taxon>
        <taxon>Eurotiomycetidae</taxon>
        <taxon>Eurotiales</taxon>
        <taxon>Aspergillaceae</taxon>
        <taxon>Aspergillus</taxon>
        <taxon>Aspergillus subgen. Nidulantes</taxon>
    </lineage>
</organism>
<sequence length="1523" mass="168374">MPTLDPNLYTVAWIAPLEIEVQAALRMLDKVHAGGFSVSPGDDYVFHAGEINGHNIVIATFAAGQPYGTSSATSLASHVRKSFPNLWFGLLVGVAAGLPNLACSPPRDIRLGDVIVALSEGDYPAILPYGLGKQKGASGFELLRYGHSLPQTIRVVGSAIGKIKAKEQDTEAVLRYYNEAARKDTKFSDPGQENDFLYLSCDDTPIARQRRSDAKRTCVWYGSIGSGDKLLKSSRDRDELRDKYNVIGLEMEAAGVMNEIPVGNIRGVCDYGDERKNKDWQPYAAAMAAAFAKAVLSEITPKSATQSAGARTDFSDEDKACLRDLMVVDPETERRRIEATKGGLLDDSFRWVLGNAEFQKWLSNDQSQLLWIKGDPGKGKTMLMIGIIKELLQQVQSQQSQSMAYFLCQATDPKLNNPTSVLRSLIYMLVRQHPHLITHLRDRYDIDPKLFESGNVFYSLSVIFDKMVQSFKKATIYLLVDALDECELDLPELLQFIIAAKSTSSVQVKWLVSSRNRDDIEQALEFNDSKGKLSLELNASRISDAVAAYINYRVSRLTSLQRNEILFRMVKEQLLRKSDGTFLWVALMVQEMQKCRRSAAMVELLEETPRGLIPLYDRMLQQVQDLGGTDRKLCILVLSIVTLGYRPLHLHELCLVAGLHRQQYGLEDLRDIVGICASFLTIRDDYVYLVHQSAKDYLIDVKVAAAIFPSKPSAIHHRIFCESLHSLSTRLQRNIYNLNLNNPGVSISEITTFRPDPDPLLDLRYSCTYWLDHLFKITSISDDELNAILDFFNKHLLHWLESLSLSGEMRHGILALKNLVRQQQKEVSRRLNLDEHTIQGRRVLDGGTVPSLPVSGQFAVYKQLFKEFERFATSYASIIQEVPLQTYSAALTFCPQASESRKLYWGERLDFLERAFVMSEAWDPCMQVLDGHTSSVRAVAFSPDGEMVASASDDRTVRLWDPATGAQRRTLQGHTGSVNTVAFSPDGETVASASDDRTVRLWDPAIGAQRRTLKGHTGSVNAVAFSPDRETVASASTDGTVQLWDLATGVQHHTLQGHTGPVRAVVFSPNGEMVASASIDHTVRLWDPATGAQHCTLKGHMNSVNAVAFSPDGQMIASASDDRSMRLWDLATGAERRKLRGHTGPVRAVAFSPDGEIVASASNDGTVRLWDTAMGPQYRTLKGHMNSVCAMAFSPDGQIVASASIDRTVRLWDPAMGAQRCMLQGHSGLVRAVAFSPDGETVASASDDRTVRLWDPATGVQRHTLQGHMYSVHAVVFSPDGQTVASASIDGTVRLWDPATGAQRRMLQGHSGLVRAVAFSPDGEMVASASIDHTVRLWDPATGAQRRMLQGHISSVCAVVFSPNGEMVASASDDHTVRLWDPATGAQRCTLQGHMDSVHAVVFSPDGQTVASASDDRTVRLWDPVTGNEKDKCQVDIVVNTLSFLTNSCLTSDRGSLSLSHQPLTRLIERQENEIFVRKKWVTRNGQRLIWLPPDYRATCAATSGNSVVLGHPSGRLTFLWLK</sequence>
<dbReference type="SUPFAM" id="SSF50978">
    <property type="entry name" value="WD40 repeat-like"/>
    <property type="match status" value="2"/>
</dbReference>
<keyword evidence="3" id="KW-0677">Repeat</keyword>
<feature type="repeat" description="WD" evidence="7">
    <location>
        <begin position="929"/>
        <end position="970"/>
    </location>
</feature>
<dbReference type="InterPro" id="IPR019775">
    <property type="entry name" value="WD40_repeat_CS"/>
</dbReference>
<comment type="caution">
    <text evidence="9">The sequence shown here is derived from an EMBL/GenBank/DDBJ whole genome shotgun (WGS) entry which is preliminary data.</text>
</comment>